<dbReference type="EMBL" id="JBGBPQ010000008">
    <property type="protein sequence ID" value="KAL1521095.1"/>
    <property type="molecule type" value="Genomic_DNA"/>
</dbReference>
<comment type="caution">
    <text evidence="2">The sequence shown here is derived from an EMBL/GenBank/DDBJ whole genome shotgun (WGS) entry which is preliminary data.</text>
</comment>
<evidence type="ECO:0000256" key="1">
    <source>
        <dbReference type="SAM" id="MobiDB-lite"/>
    </source>
</evidence>
<organism evidence="2 3">
    <name type="scientific">Prymnesium parvum</name>
    <name type="common">Toxic golden alga</name>
    <dbReference type="NCBI Taxonomy" id="97485"/>
    <lineage>
        <taxon>Eukaryota</taxon>
        <taxon>Haptista</taxon>
        <taxon>Haptophyta</taxon>
        <taxon>Prymnesiophyceae</taxon>
        <taxon>Prymnesiales</taxon>
        <taxon>Prymnesiaceae</taxon>
        <taxon>Prymnesium</taxon>
    </lineage>
</organism>
<gene>
    <name evidence="2" type="ORF">AB1Y20_022649</name>
</gene>
<name>A0AB34JJL1_PRYPA</name>
<evidence type="ECO:0000313" key="2">
    <source>
        <dbReference type="EMBL" id="KAL1521095.1"/>
    </source>
</evidence>
<feature type="compositionally biased region" description="Polar residues" evidence="1">
    <location>
        <begin position="87"/>
        <end position="96"/>
    </location>
</feature>
<sequence length="285" mass="31160">MCTLITHRLFGMPPVDSDRRCPRRPLESKSLSPCSCEFQPLFIKLEAPGDSVGLIQGKITMRQRDHHSLAAQLVCLPRTRARPHLSRVSSSASIATTVLEAPNRKRRNSSPPTTDSSDSGEEPQWRFSSLCDTIECAADLLGLSMRGRPMLESKRRKLDAPLSRRPWGELEKTFSDRRKDFSPRSVGRSATPACASLSSSPIVGVPLTRDNSIASTPSSPSSVMIDGLHPDVRSHIGRGWSPELLAIALELGAPVPSVFGSLRRRNIEGTVVDMSHDTLVSTFGL</sequence>
<evidence type="ECO:0000313" key="3">
    <source>
        <dbReference type="Proteomes" id="UP001515480"/>
    </source>
</evidence>
<reference evidence="2 3" key="1">
    <citation type="journal article" date="2024" name="Science">
        <title>Giant polyketide synthase enzymes in the biosynthesis of giant marine polyether toxins.</title>
        <authorList>
            <person name="Fallon T.R."/>
            <person name="Shende V.V."/>
            <person name="Wierzbicki I.H."/>
            <person name="Pendleton A.L."/>
            <person name="Watervoot N.F."/>
            <person name="Auber R.P."/>
            <person name="Gonzalez D.J."/>
            <person name="Wisecaver J.H."/>
            <person name="Moore B.S."/>
        </authorList>
    </citation>
    <scope>NUCLEOTIDE SEQUENCE [LARGE SCALE GENOMIC DNA]</scope>
    <source>
        <strain evidence="2 3">12B1</strain>
    </source>
</reference>
<dbReference type="Proteomes" id="UP001515480">
    <property type="component" value="Unassembled WGS sequence"/>
</dbReference>
<keyword evidence="3" id="KW-1185">Reference proteome</keyword>
<dbReference type="AlphaFoldDB" id="A0AB34JJL1"/>
<accession>A0AB34JJL1</accession>
<proteinExistence type="predicted"/>
<protein>
    <submittedName>
        <fullName evidence="2">Uncharacterized protein</fullName>
    </submittedName>
</protein>
<feature type="region of interest" description="Disordered" evidence="1">
    <location>
        <begin position="86"/>
        <end position="124"/>
    </location>
</feature>